<dbReference type="GO" id="GO:0003682">
    <property type="term" value="F:chromatin binding"/>
    <property type="evidence" value="ECO:0007669"/>
    <property type="project" value="TreeGrafter"/>
</dbReference>
<accession>A0AAV2SRY5</accession>
<dbReference type="EMBL" id="CAXKWB010095843">
    <property type="protein sequence ID" value="CAL4220054.1"/>
    <property type="molecule type" value="Genomic_DNA"/>
</dbReference>
<organism evidence="5 6">
    <name type="scientific">Meganyctiphanes norvegica</name>
    <name type="common">Northern krill</name>
    <name type="synonym">Thysanopoda norvegica</name>
    <dbReference type="NCBI Taxonomy" id="48144"/>
    <lineage>
        <taxon>Eukaryota</taxon>
        <taxon>Metazoa</taxon>
        <taxon>Ecdysozoa</taxon>
        <taxon>Arthropoda</taxon>
        <taxon>Crustacea</taxon>
        <taxon>Multicrustacea</taxon>
        <taxon>Malacostraca</taxon>
        <taxon>Eumalacostraca</taxon>
        <taxon>Eucarida</taxon>
        <taxon>Euphausiacea</taxon>
        <taxon>Euphausiidae</taxon>
        <taxon>Meganyctiphanes</taxon>
    </lineage>
</organism>
<protein>
    <recommendedName>
        <fullName evidence="4">YEATS domain-containing protein</fullName>
    </recommendedName>
</protein>
<evidence type="ECO:0000313" key="5">
    <source>
        <dbReference type="EMBL" id="CAL4220054.1"/>
    </source>
</evidence>
<dbReference type="AlphaFoldDB" id="A0AAV2SRY5"/>
<dbReference type="Pfam" id="PF03366">
    <property type="entry name" value="YEATS"/>
    <property type="match status" value="1"/>
</dbReference>
<dbReference type="GO" id="GO:0045893">
    <property type="term" value="P:positive regulation of DNA-templated transcription"/>
    <property type="evidence" value="ECO:0007669"/>
    <property type="project" value="TreeGrafter"/>
</dbReference>
<dbReference type="Gene3D" id="2.60.40.1970">
    <property type="entry name" value="YEATS domain"/>
    <property type="match status" value="1"/>
</dbReference>
<evidence type="ECO:0000256" key="1">
    <source>
        <dbReference type="ARBA" id="ARBA00023242"/>
    </source>
</evidence>
<feature type="domain" description="YEATS" evidence="4">
    <location>
        <begin position="1"/>
        <end position="89"/>
    </location>
</feature>
<evidence type="ECO:0000256" key="3">
    <source>
        <dbReference type="SAM" id="MobiDB-lite"/>
    </source>
</evidence>
<proteinExistence type="predicted"/>
<dbReference type="InterPro" id="IPR052790">
    <property type="entry name" value="YEATS_domain"/>
</dbReference>
<dbReference type="PANTHER" id="PTHR47827:SF3">
    <property type="entry name" value="AF-9 ANC1 HOMOLOGY DOMAIN-CONTAINING PROTEIN"/>
    <property type="match status" value="1"/>
</dbReference>
<gene>
    <name evidence="5" type="ORF">MNOR_LOCUS39025</name>
</gene>
<sequence>MKGPLLKRENSFCDVQKVIKAPPYRIAEQGYGSFILPVEIWFKTKEEPHRVAYDLYLQPLNDSPINNVKKERVTFYKPSEDFKHKLLSEGGELQCSYKDGSGVGKEKSSRVHPTNLQQDRKKHKADTKKVEDHWDDGDSSNIPKKQQITGARINDLFVI</sequence>
<keyword evidence="6" id="KW-1185">Reference proteome</keyword>
<dbReference type="PROSITE" id="PS51037">
    <property type="entry name" value="YEATS"/>
    <property type="match status" value="1"/>
</dbReference>
<evidence type="ECO:0000259" key="4">
    <source>
        <dbReference type="PROSITE" id="PS51037"/>
    </source>
</evidence>
<reference evidence="5 6" key="1">
    <citation type="submission" date="2024-05" db="EMBL/GenBank/DDBJ databases">
        <authorList>
            <person name="Wallberg A."/>
        </authorList>
    </citation>
    <scope>NUCLEOTIDE SEQUENCE [LARGE SCALE GENOMIC DNA]</scope>
</reference>
<comment type="subcellular location">
    <subcellularLocation>
        <location evidence="2">Nucleus</location>
    </subcellularLocation>
</comment>
<dbReference type="Proteomes" id="UP001497623">
    <property type="component" value="Unassembled WGS sequence"/>
</dbReference>
<evidence type="ECO:0000256" key="2">
    <source>
        <dbReference type="PROSITE-ProRule" id="PRU00376"/>
    </source>
</evidence>
<dbReference type="PANTHER" id="PTHR47827">
    <property type="entry name" value="AHD DOMAIN-CONTAINING PROTEIN"/>
    <property type="match status" value="1"/>
</dbReference>
<feature type="non-terminal residue" evidence="5">
    <location>
        <position position="159"/>
    </location>
</feature>
<name>A0AAV2SRY5_MEGNR</name>
<evidence type="ECO:0000313" key="6">
    <source>
        <dbReference type="Proteomes" id="UP001497623"/>
    </source>
</evidence>
<dbReference type="InterPro" id="IPR055129">
    <property type="entry name" value="YEATS_dom"/>
</dbReference>
<dbReference type="InterPro" id="IPR038704">
    <property type="entry name" value="YEAST_sf"/>
</dbReference>
<feature type="region of interest" description="Disordered" evidence="3">
    <location>
        <begin position="98"/>
        <end position="144"/>
    </location>
</feature>
<dbReference type="GO" id="GO:0008023">
    <property type="term" value="C:transcription elongation factor complex"/>
    <property type="evidence" value="ECO:0007669"/>
    <property type="project" value="TreeGrafter"/>
</dbReference>
<keyword evidence="1 2" id="KW-0539">Nucleus</keyword>
<comment type="caution">
    <text evidence="5">The sequence shown here is derived from an EMBL/GenBank/DDBJ whole genome shotgun (WGS) entry which is preliminary data.</text>
</comment>